<reference evidence="2" key="1">
    <citation type="journal article" date="2012" name="PLoS ONE">
        <title>Gene sets for utilization of primary and secondary nutrition supplies in the distal gut of endangered iberian lynx.</title>
        <authorList>
            <person name="Alcaide M."/>
            <person name="Messina E."/>
            <person name="Richter M."/>
            <person name="Bargiela R."/>
            <person name="Peplies J."/>
            <person name="Huws S.A."/>
            <person name="Newbold C.J."/>
            <person name="Golyshin P.N."/>
            <person name="Simon M.A."/>
            <person name="Lopez G."/>
            <person name="Yakimov M.M."/>
            <person name="Ferrer M."/>
        </authorList>
    </citation>
    <scope>NUCLEOTIDE SEQUENCE</scope>
</reference>
<evidence type="ECO:0008006" key="3">
    <source>
        <dbReference type="Google" id="ProtNLM"/>
    </source>
</evidence>
<protein>
    <recommendedName>
        <fullName evidence="3">Dehydrogenase</fullName>
    </recommendedName>
</protein>
<gene>
    <name evidence="2" type="ORF">EVA_13436</name>
</gene>
<evidence type="ECO:0000313" key="2">
    <source>
        <dbReference type="EMBL" id="EJW98454.1"/>
    </source>
</evidence>
<accession>J9GGG8</accession>
<dbReference type="AlphaFoldDB" id="J9GGG8"/>
<feature type="compositionally biased region" description="Basic and acidic residues" evidence="1">
    <location>
        <begin position="19"/>
        <end position="34"/>
    </location>
</feature>
<sequence>MADNYLEKQMELYESRKAAWERQKTRKEKNDSSSKRIVSY</sequence>
<dbReference type="EMBL" id="AMCI01004257">
    <property type="protein sequence ID" value="EJW98454.1"/>
    <property type="molecule type" value="Genomic_DNA"/>
</dbReference>
<name>J9GGG8_9ZZZZ</name>
<comment type="caution">
    <text evidence="2">The sequence shown here is derived from an EMBL/GenBank/DDBJ whole genome shotgun (WGS) entry which is preliminary data.</text>
</comment>
<evidence type="ECO:0000256" key="1">
    <source>
        <dbReference type="SAM" id="MobiDB-lite"/>
    </source>
</evidence>
<feature type="region of interest" description="Disordered" evidence="1">
    <location>
        <begin position="19"/>
        <end position="40"/>
    </location>
</feature>
<organism evidence="2">
    <name type="scientific">gut metagenome</name>
    <dbReference type="NCBI Taxonomy" id="749906"/>
    <lineage>
        <taxon>unclassified sequences</taxon>
        <taxon>metagenomes</taxon>
        <taxon>organismal metagenomes</taxon>
    </lineage>
</organism>
<proteinExistence type="predicted"/>